<dbReference type="InterPro" id="IPR029035">
    <property type="entry name" value="DHS-like_NAD/FAD-binding_dom"/>
</dbReference>
<dbReference type="InterPro" id="IPR012000">
    <property type="entry name" value="Thiamin_PyroP_enz_cen_dom"/>
</dbReference>
<dbReference type="EMBL" id="JAUSTY010000006">
    <property type="protein sequence ID" value="MDQ0165989.1"/>
    <property type="molecule type" value="Genomic_DNA"/>
</dbReference>
<dbReference type="SUPFAM" id="SSF52518">
    <property type="entry name" value="Thiamin diphosphate-binding fold (THDP-binding)"/>
    <property type="match status" value="1"/>
</dbReference>
<dbReference type="Gene3D" id="3.40.50.1220">
    <property type="entry name" value="TPP-binding domain"/>
    <property type="match status" value="1"/>
</dbReference>
<dbReference type="InterPro" id="IPR045229">
    <property type="entry name" value="TPP_enz"/>
</dbReference>
<dbReference type="InterPro" id="IPR029061">
    <property type="entry name" value="THDP-binding"/>
</dbReference>
<dbReference type="GO" id="GO:0003984">
    <property type="term" value="F:acetolactate synthase activity"/>
    <property type="evidence" value="ECO:0007669"/>
    <property type="project" value="UniProtKB-EC"/>
</dbReference>
<keyword evidence="5" id="KW-1185">Reference proteome</keyword>
<evidence type="ECO:0000313" key="5">
    <source>
        <dbReference type="Proteomes" id="UP001235840"/>
    </source>
</evidence>
<dbReference type="EC" id="2.2.1.6" evidence="4"/>
<dbReference type="Gene3D" id="3.40.50.970">
    <property type="match status" value="1"/>
</dbReference>
<comment type="caution">
    <text evidence="4">The sequence shown here is derived from an EMBL/GenBank/DDBJ whole genome shotgun (WGS) entry which is preliminary data.</text>
</comment>
<dbReference type="PANTHER" id="PTHR18968:SF129">
    <property type="entry name" value="ACETOLACTATE SYNTHASE"/>
    <property type="match status" value="1"/>
</dbReference>
<dbReference type="SUPFAM" id="SSF52467">
    <property type="entry name" value="DHS-like NAD/FAD-binding domain"/>
    <property type="match status" value="1"/>
</dbReference>
<dbReference type="Pfam" id="PF02776">
    <property type="entry name" value="TPP_enzyme_N"/>
    <property type="match status" value="1"/>
</dbReference>
<keyword evidence="4" id="KW-0808">Transferase</keyword>
<proteinExistence type="inferred from homology"/>
<reference evidence="4 5" key="1">
    <citation type="submission" date="2023-07" db="EMBL/GenBank/DDBJ databases">
        <title>Genomic Encyclopedia of Type Strains, Phase IV (KMG-IV): sequencing the most valuable type-strain genomes for metagenomic binning, comparative biology and taxonomic classification.</title>
        <authorList>
            <person name="Goeker M."/>
        </authorList>
    </citation>
    <scope>NUCLEOTIDE SEQUENCE [LARGE SCALE GENOMIC DNA]</scope>
    <source>
        <strain evidence="4 5">DSM 12751</strain>
    </source>
</reference>
<protein>
    <submittedName>
        <fullName evidence="4">Acetolactate synthase-1/2/3 large subunit</fullName>
        <ecNumber evidence="4">2.2.1.6</ecNumber>
    </submittedName>
</protein>
<sequence length="418" mass="46508">MKATDLLVQCLENEGVEYIFGIMGKEILDLIDSLAKSKKIKFINVRHEQGAAFMADVYARLTNKVGVCIATLGPGATNLLTGISSANLDHSPVVAITGQAGFERQHQESHQYLDIVKIFEPATKWSVQIKDSLTIPKIIRKSFRLAQMEKPGAVLIELPENIASQMALTLPLPVLPIPKSTPITQAIEHARTLIDQSQKPLVVVGNGVIRQKAMSGLMTFVENLQSPVIHSFMAKGVLPKEHQLNYFTFGFKKKDEVLPIIEQSDLLIAVGFDFVESPPKDWNKSMHPVLHIDPMPAEMDEYYPVKGELVGDLNEILQELNELDIPSKPWVPTGNLKERIMTAYQIDLGVEENLSLTIENILTVIEKNATEKTIVISDVGAHKLSIARTYQSKQAGRLIISNDLPQWVLRYPVLLVLN</sequence>
<dbReference type="RefSeq" id="WP_307393818.1">
    <property type="nucleotide sequence ID" value="NZ_BAAADK010000032.1"/>
</dbReference>
<dbReference type="CDD" id="cd07035">
    <property type="entry name" value="TPP_PYR_POX_like"/>
    <property type="match status" value="1"/>
</dbReference>
<evidence type="ECO:0000313" key="4">
    <source>
        <dbReference type="EMBL" id="MDQ0165989.1"/>
    </source>
</evidence>
<name>A0ABT9VYE6_9BACI</name>
<dbReference type="Pfam" id="PF00205">
    <property type="entry name" value="TPP_enzyme_M"/>
    <property type="match status" value="1"/>
</dbReference>
<comment type="similarity">
    <text evidence="1">Belongs to the TPP enzyme family.</text>
</comment>
<accession>A0ABT9VYE6</accession>
<evidence type="ECO:0000259" key="3">
    <source>
        <dbReference type="Pfam" id="PF02776"/>
    </source>
</evidence>
<evidence type="ECO:0000259" key="2">
    <source>
        <dbReference type="Pfam" id="PF00205"/>
    </source>
</evidence>
<dbReference type="PANTHER" id="PTHR18968">
    <property type="entry name" value="THIAMINE PYROPHOSPHATE ENZYMES"/>
    <property type="match status" value="1"/>
</dbReference>
<dbReference type="InterPro" id="IPR012001">
    <property type="entry name" value="Thiamin_PyroP_enz_TPP-bd_dom"/>
</dbReference>
<evidence type="ECO:0000256" key="1">
    <source>
        <dbReference type="ARBA" id="ARBA00007812"/>
    </source>
</evidence>
<feature type="domain" description="Thiamine pyrophosphate enzyme central" evidence="2">
    <location>
        <begin position="187"/>
        <end position="320"/>
    </location>
</feature>
<feature type="domain" description="Thiamine pyrophosphate enzyme N-terminal TPP-binding" evidence="3">
    <location>
        <begin position="1"/>
        <end position="117"/>
    </location>
</feature>
<gene>
    <name evidence="4" type="ORF">J2S11_001890</name>
</gene>
<organism evidence="4 5">
    <name type="scientific">Caldalkalibacillus horti</name>
    <dbReference type="NCBI Taxonomy" id="77523"/>
    <lineage>
        <taxon>Bacteria</taxon>
        <taxon>Bacillati</taxon>
        <taxon>Bacillota</taxon>
        <taxon>Bacilli</taxon>
        <taxon>Bacillales</taxon>
        <taxon>Bacillaceae</taxon>
        <taxon>Caldalkalibacillus</taxon>
    </lineage>
</organism>
<dbReference type="Proteomes" id="UP001235840">
    <property type="component" value="Unassembled WGS sequence"/>
</dbReference>